<evidence type="ECO:0000313" key="2">
    <source>
        <dbReference type="Proteomes" id="UP000660381"/>
    </source>
</evidence>
<comment type="caution">
    <text evidence="1">The sequence shown here is derived from an EMBL/GenBank/DDBJ whole genome shotgun (WGS) entry which is preliminary data.</text>
</comment>
<dbReference type="EMBL" id="JACJTQ010000047">
    <property type="protein sequence ID" value="MBD2694407.1"/>
    <property type="molecule type" value="Genomic_DNA"/>
</dbReference>
<accession>A0ABR8JAA5</accession>
<reference evidence="1 2" key="1">
    <citation type="journal article" date="2020" name="ISME J.">
        <title>Comparative genomics reveals insights into cyanobacterial evolution and habitat adaptation.</title>
        <authorList>
            <person name="Chen M.Y."/>
            <person name="Teng W.K."/>
            <person name="Zhao L."/>
            <person name="Hu C.X."/>
            <person name="Zhou Y.K."/>
            <person name="Han B.P."/>
            <person name="Song L.R."/>
            <person name="Shu W.S."/>
        </authorList>
    </citation>
    <scope>NUCLEOTIDE SEQUENCE [LARGE SCALE GENOMIC DNA]</scope>
    <source>
        <strain evidence="1 2">FACHB-362</strain>
    </source>
</reference>
<sequence length="55" mass="6685">MSWKIYERWAMPTLRDLKFYGYATQAIKYHLWYQVRLIAYQKARPICALALMISI</sequence>
<organism evidence="1 2">
    <name type="scientific">Anabaena catenula FACHB-362</name>
    <dbReference type="NCBI Taxonomy" id="2692877"/>
    <lineage>
        <taxon>Bacteria</taxon>
        <taxon>Bacillati</taxon>
        <taxon>Cyanobacteriota</taxon>
        <taxon>Cyanophyceae</taxon>
        <taxon>Nostocales</taxon>
        <taxon>Nostocaceae</taxon>
        <taxon>Anabaena</taxon>
    </lineage>
</organism>
<keyword evidence="2" id="KW-1185">Reference proteome</keyword>
<dbReference type="Proteomes" id="UP000660381">
    <property type="component" value="Unassembled WGS sequence"/>
</dbReference>
<gene>
    <name evidence="1" type="ORF">H6G68_22130</name>
</gene>
<evidence type="ECO:0000313" key="1">
    <source>
        <dbReference type="EMBL" id="MBD2694407.1"/>
    </source>
</evidence>
<name>A0ABR8JAA5_9NOST</name>
<protein>
    <submittedName>
        <fullName evidence="1">Uncharacterized protein</fullName>
    </submittedName>
</protein>
<proteinExistence type="predicted"/>